<dbReference type="PANTHER" id="PTHR11241">
    <property type="entry name" value="DEOXYURIDINE 5'-TRIPHOSPHATE NUCLEOTIDOHYDROLASE"/>
    <property type="match status" value="1"/>
</dbReference>
<dbReference type="GO" id="GO:0006226">
    <property type="term" value="P:dUMP biosynthetic process"/>
    <property type="evidence" value="ECO:0007669"/>
    <property type="project" value="InterPro"/>
</dbReference>
<dbReference type="EMBL" id="JAQTJH010000012">
    <property type="protein sequence ID" value="MDK2062773.1"/>
    <property type="molecule type" value="Genomic_DNA"/>
</dbReference>
<comment type="similarity">
    <text evidence="1">Belongs to the dUTPase family.</text>
</comment>
<dbReference type="GO" id="GO:0046081">
    <property type="term" value="P:dUTP catabolic process"/>
    <property type="evidence" value="ECO:0007669"/>
    <property type="project" value="InterPro"/>
</dbReference>
<gene>
    <name evidence="6" type="ORF">PT520_09615</name>
</gene>
<evidence type="ECO:0000256" key="4">
    <source>
        <dbReference type="ARBA" id="ARBA00047686"/>
    </source>
</evidence>
<evidence type="ECO:0000313" key="6">
    <source>
        <dbReference type="EMBL" id="MDK2062773.1"/>
    </source>
</evidence>
<evidence type="ECO:0000256" key="2">
    <source>
        <dbReference type="ARBA" id="ARBA00012379"/>
    </source>
</evidence>
<organism evidence="6 7">
    <name type="scientific">Aliarcobacter butzleri</name>
    <dbReference type="NCBI Taxonomy" id="28197"/>
    <lineage>
        <taxon>Bacteria</taxon>
        <taxon>Pseudomonadati</taxon>
        <taxon>Campylobacterota</taxon>
        <taxon>Epsilonproteobacteria</taxon>
        <taxon>Campylobacterales</taxon>
        <taxon>Arcobacteraceae</taxon>
        <taxon>Aliarcobacter</taxon>
    </lineage>
</organism>
<dbReference type="PANTHER" id="PTHR11241:SF0">
    <property type="entry name" value="DEOXYURIDINE 5'-TRIPHOSPHATE NUCLEOTIDOHYDROLASE"/>
    <property type="match status" value="1"/>
</dbReference>
<evidence type="ECO:0000256" key="3">
    <source>
        <dbReference type="ARBA" id="ARBA00023080"/>
    </source>
</evidence>
<dbReference type="SUPFAM" id="SSF51283">
    <property type="entry name" value="dUTPase-like"/>
    <property type="match status" value="1"/>
</dbReference>
<evidence type="ECO:0000313" key="7">
    <source>
        <dbReference type="Proteomes" id="UP001237843"/>
    </source>
</evidence>
<dbReference type="InterPro" id="IPR029054">
    <property type="entry name" value="dUTPase-like"/>
</dbReference>
<protein>
    <recommendedName>
        <fullName evidence="2">dUTP diphosphatase</fullName>
        <ecNumber evidence="2">3.6.1.23</ecNumber>
    </recommendedName>
</protein>
<dbReference type="Gene3D" id="2.70.40.10">
    <property type="match status" value="1"/>
</dbReference>
<reference evidence="6" key="1">
    <citation type="journal article" date="2023" name="Antibiotics">
        <title>Genomic Characterization of Antibiotic-Resistant Campylobacterales Isolated from Chilean Poultry Meat.</title>
        <authorList>
            <person name="Concha-Toloza M."/>
            <person name="Lopez-Cantillo M."/>
            <person name="Molina-Mora J.A."/>
            <person name="Collado L."/>
        </authorList>
    </citation>
    <scope>NUCLEOTIDE SEQUENCE</scope>
    <source>
        <strain evidence="6">FR1p273A</strain>
    </source>
</reference>
<accession>A0AAW6VS58</accession>
<dbReference type="InterPro" id="IPR036157">
    <property type="entry name" value="dUTPase-like_sf"/>
</dbReference>
<name>A0AAW6VS58_9BACT</name>
<dbReference type="RefSeq" id="WP_284074939.1">
    <property type="nucleotide sequence ID" value="NZ_JAQTJH010000012.1"/>
</dbReference>
<dbReference type="GO" id="GO:0000287">
    <property type="term" value="F:magnesium ion binding"/>
    <property type="evidence" value="ECO:0007669"/>
    <property type="project" value="InterPro"/>
</dbReference>
<keyword evidence="3" id="KW-0546">Nucleotide metabolism</keyword>
<comment type="caution">
    <text evidence="6">The sequence shown here is derived from an EMBL/GenBank/DDBJ whole genome shotgun (WGS) entry which is preliminary data.</text>
</comment>
<comment type="catalytic activity">
    <reaction evidence="4">
        <text>dUTP + H2O = dUMP + diphosphate + H(+)</text>
        <dbReference type="Rhea" id="RHEA:10248"/>
        <dbReference type="ChEBI" id="CHEBI:15377"/>
        <dbReference type="ChEBI" id="CHEBI:15378"/>
        <dbReference type="ChEBI" id="CHEBI:33019"/>
        <dbReference type="ChEBI" id="CHEBI:61555"/>
        <dbReference type="ChEBI" id="CHEBI:246422"/>
        <dbReference type="EC" id="3.6.1.23"/>
    </reaction>
</comment>
<feature type="domain" description="dUTPase-like" evidence="5">
    <location>
        <begin position="74"/>
        <end position="176"/>
    </location>
</feature>
<dbReference type="EC" id="3.6.1.23" evidence="2"/>
<reference evidence="6" key="2">
    <citation type="submission" date="2023-02" db="EMBL/GenBank/DDBJ databases">
        <authorList>
            <person name="Concha-Toloza M."/>
            <person name="Lopez-Cantillo M."/>
            <person name="Molina-Mora J."/>
            <person name="Collado L."/>
        </authorList>
    </citation>
    <scope>NUCLEOTIDE SEQUENCE</scope>
    <source>
        <strain evidence="6">FR1p273A</strain>
    </source>
</reference>
<dbReference type="GO" id="GO:0004170">
    <property type="term" value="F:dUTP diphosphatase activity"/>
    <property type="evidence" value="ECO:0007669"/>
    <property type="project" value="UniProtKB-EC"/>
</dbReference>
<evidence type="ECO:0000256" key="1">
    <source>
        <dbReference type="ARBA" id="ARBA00006581"/>
    </source>
</evidence>
<dbReference type="AlphaFoldDB" id="A0AAW6VS58"/>
<dbReference type="Pfam" id="PF00692">
    <property type="entry name" value="dUTPase"/>
    <property type="match status" value="1"/>
</dbReference>
<sequence length="177" mass="19726">MLRVLDEVCKPTKGSKYSAGVDLYAREEVIIGAGETKIVPLGVCIDENFFIYEIGNINVACNGEIKSDENSSDKIDIFIKSHYLELEPRSSLRAKGLNAGTGIIDMDYPDEIKIIIHNPITFKSIIKWIFTFGKNKSFFKISKGDKIAQILLKKHETYLIGIESEEERTGGFGSTGN</sequence>
<proteinExistence type="inferred from homology"/>
<dbReference type="InterPro" id="IPR008181">
    <property type="entry name" value="dUTPase"/>
</dbReference>
<evidence type="ECO:0000259" key="5">
    <source>
        <dbReference type="Pfam" id="PF00692"/>
    </source>
</evidence>
<dbReference type="Proteomes" id="UP001237843">
    <property type="component" value="Unassembled WGS sequence"/>
</dbReference>